<evidence type="ECO:0000313" key="4">
    <source>
        <dbReference type="Proteomes" id="UP001144612"/>
    </source>
</evidence>
<organism evidence="3 4">
    <name type="scientific">Clostridium brassicae</name>
    <dbReference type="NCBI Taxonomy" id="2999072"/>
    <lineage>
        <taxon>Bacteria</taxon>
        <taxon>Bacillati</taxon>
        <taxon>Bacillota</taxon>
        <taxon>Clostridia</taxon>
        <taxon>Eubacteriales</taxon>
        <taxon>Clostridiaceae</taxon>
        <taxon>Clostridium</taxon>
    </lineage>
</organism>
<protein>
    <recommendedName>
        <fullName evidence="5">Flagellar hook-length control protein FliK</fullName>
    </recommendedName>
</protein>
<evidence type="ECO:0008006" key="5">
    <source>
        <dbReference type="Google" id="ProtNLM"/>
    </source>
</evidence>
<dbReference type="RefSeq" id="WP_268061344.1">
    <property type="nucleotide sequence ID" value="NZ_JAPQFJ010000009.1"/>
</dbReference>
<feature type="coiled-coil region" evidence="1">
    <location>
        <begin position="360"/>
        <end position="398"/>
    </location>
</feature>
<evidence type="ECO:0000313" key="3">
    <source>
        <dbReference type="EMBL" id="MCY6958922.1"/>
    </source>
</evidence>
<name>A0ABT4D9D8_9CLOT</name>
<proteinExistence type="predicted"/>
<gene>
    <name evidence="3" type="ORF">OW729_09930</name>
</gene>
<keyword evidence="1" id="KW-0175">Coiled coil</keyword>
<dbReference type="Proteomes" id="UP001144612">
    <property type="component" value="Unassembled WGS sequence"/>
</dbReference>
<sequence>MGGILNINSANNVDLKKMHKKLSFEIGEKFSARIIDFDDLSSEIMLKLLDGWQFSAQIDKSFKFTPNAFLRFQVEGYEDGKLVLKLLENDSNDETKSLFEDILEKQGIKVNKEDFPLLEKMLKHKMPLTKENISNIKTLTDFQDKIIKDASEEDAFILKYLDNKGINLNSDRGQNIKNILKGFFSQFKKLTSEELFTLIENNIDLTESNISSFNKIVKEPMALYKEVMELKDEIPSKEVTKINSDGEVLNNKSLDLVDKDTNIEDVKVNLRDNEAKVNKEKVNIEDKRGLSSNDEAGALKENNESSNSKNTSSYIEKIYNSAEAKEADGKEILNKLLGIDSSEKENNESVKSLLFKDKEIEHLKLQNKNVNDDSNKIKEQINDKLDEIKDVIKQIVREELDGKSEVLNKLTTALQSKINNFKIYNSISNQYYYLDVPVNLNEKEYPCKLIIKDERNKGKKIDSSNVKLVASVKTINMGVVDAYIKVFNKNLDIKIKCEKEWMKLIDTSKNEIINKLNSIGYISNVNVEKNVEKADIVKCRSFFEDDDFTSIDTMV</sequence>
<comment type="caution">
    <text evidence="3">The sequence shown here is derived from an EMBL/GenBank/DDBJ whole genome shotgun (WGS) entry which is preliminary data.</text>
</comment>
<accession>A0ABT4D9D8</accession>
<evidence type="ECO:0000256" key="1">
    <source>
        <dbReference type="SAM" id="Coils"/>
    </source>
</evidence>
<dbReference type="EMBL" id="JAPQFJ010000009">
    <property type="protein sequence ID" value="MCY6958922.1"/>
    <property type="molecule type" value="Genomic_DNA"/>
</dbReference>
<evidence type="ECO:0000256" key="2">
    <source>
        <dbReference type="SAM" id="MobiDB-lite"/>
    </source>
</evidence>
<feature type="region of interest" description="Disordered" evidence="2">
    <location>
        <begin position="286"/>
        <end position="312"/>
    </location>
</feature>
<reference evidence="3" key="1">
    <citation type="submission" date="2022-12" db="EMBL/GenBank/DDBJ databases">
        <title>Clostridium sp. nov., isolated from industrial wastewater.</title>
        <authorList>
            <person name="Jiayan W."/>
        </authorList>
    </citation>
    <scope>NUCLEOTIDE SEQUENCE</scope>
    <source>
        <strain evidence="3">ZC22-4</strain>
    </source>
</reference>
<keyword evidence="4" id="KW-1185">Reference proteome</keyword>